<organism evidence="1">
    <name type="scientific">Ganoderma boninense</name>
    <dbReference type="NCBI Taxonomy" id="34458"/>
    <lineage>
        <taxon>Eukaryota</taxon>
        <taxon>Fungi</taxon>
        <taxon>Dikarya</taxon>
        <taxon>Basidiomycota</taxon>
        <taxon>Agaricomycotina</taxon>
        <taxon>Agaricomycetes</taxon>
        <taxon>Polyporales</taxon>
        <taxon>Polyporaceae</taxon>
        <taxon>Ganoderma</taxon>
    </lineage>
</organism>
<dbReference type="AlphaFoldDB" id="A0A5K1K1F3"/>
<accession>A0A5K1K1F3</accession>
<name>A0A5K1K1F3_9APHY</name>
<sequence length="83" mass="8891">MRIDGLCVRSEANMQAAAKVILPQIRILASTPTSARKFLVTDAYGRGAHTLAGDAMVQTIFSGLHDLSPGARVWDGARWQPGV</sequence>
<gene>
    <name evidence="1" type="primary">I1S0Q0</name>
</gene>
<protein>
    <submittedName>
        <fullName evidence="1">Uncharacterized protein</fullName>
    </submittedName>
</protein>
<evidence type="ECO:0000313" key="1">
    <source>
        <dbReference type="EMBL" id="VWO98165.1"/>
    </source>
</evidence>
<proteinExistence type="predicted"/>
<reference evidence="1" key="1">
    <citation type="submission" date="2019-10" db="EMBL/GenBank/DDBJ databases">
        <authorList>
            <person name="Nor Muhammad N."/>
        </authorList>
    </citation>
    <scope>NUCLEOTIDE SEQUENCE</scope>
</reference>
<dbReference type="EMBL" id="LR726770">
    <property type="protein sequence ID" value="VWO98165.1"/>
    <property type="molecule type" value="Genomic_DNA"/>
</dbReference>